<accession>A0A0F7SX95</accession>
<dbReference type="PANTHER" id="PTHR14089:SF6">
    <property type="entry name" value="PRE-MRNA-SPLICING FACTOR RBM22"/>
    <property type="match status" value="1"/>
</dbReference>
<dbReference type="InterPro" id="IPR035979">
    <property type="entry name" value="RBD_domain_sf"/>
</dbReference>
<evidence type="ECO:0000256" key="2">
    <source>
        <dbReference type="ARBA" id="ARBA00007781"/>
    </source>
</evidence>
<feature type="zinc finger region" description="C3H1-type" evidence="14">
    <location>
        <begin position="157"/>
        <end position="184"/>
    </location>
</feature>
<dbReference type="PANTHER" id="PTHR14089">
    <property type="entry name" value="PRE-MRNA-SPLICING FACTOR RBM22"/>
    <property type="match status" value="1"/>
</dbReference>
<sequence>MPPKQDINKAGVESSDFPILCEVCLGPNPYVRMSKQPLGAECKICTRPFTIFKWNPGQGSRFKKTEICNTCCRVRNVCQCCILDLEYGLPTQVRDVALGLKSEAPTSNINKQYYTQNIESQLADGSASGSVDLSLRSSSAGKDMLRSMARTDPYYKRNRAHICSFFVKGECNRGNECPYRHELPPPDSDMKKQNIQDRYYGRNDPVANKILRENAVQTGLAAPEDQSITTLLLLSLPTGLTEDVLRTTLFSKIPSITHGDLKSIVLVPASHCAFLNFHKRPVAEKAASALSALGGLDLEGEAGVKRAKVVWGRARVKKTAAAA</sequence>
<name>A0A0F7SX95_PHARH</name>
<dbReference type="InterPro" id="IPR048995">
    <property type="entry name" value="STL11/RBM22-like_N"/>
</dbReference>
<evidence type="ECO:0000313" key="16">
    <source>
        <dbReference type="EMBL" id="CED85309.1"/>
    </source>
</evidence>
<comment type="function">
    <text evidence="12">Involved in pre-mRNA splicing. Facilitates the cooperative formation of U2/U6 helix II in association with stem II in the spliceosome. Binds to RNA.</text>
</comment>
<evidence type="ECO:0000256" key="13">
    <source>
        <dbReference type="ARBA" id="ARBA00069020"/>
    </source>
</evidence>
<dbReference type="EMBL" id="LN483332">
    <property type="protein sequence ID" value="CED85309.1"/>
    <property type="molecule type" value="Genomic_DNA"/>
</dbReference>
<keyword evidence="10" id="KW-0508">mRNA splicing</keyword>
<feature type="domain" description="C3H1-type" evidence="15">
    <location>
        <begin position="157"/>
        <end position="184"/>
    </location>
</feature>
<evidence type="ECO:0000256" key="3">
    <source>
        <dbReference type="ARBA" id="ARBA00019060"/>
    </source>
</evidence>
<dbReference type="Pfam" id="PF16131">
    <property type="entry name" value="Torus"/>
    <property type="match status" value="1"/>
</dbReference>
<keyword evidence="9" id="KW-0694">RNA-binding</keyword>
<dbReference type="Gene3D" id="3.30.70.330">
    <property type="match status" value="1"/>
</dbReference>
<evidence type="ECO:0000256" key="7">
    <source>
        <dbReference type="ARBA" id="ARBA00022771"/>
    </source>
</evidence>
<dbReference type="InterPro" id="IPR032297">
    <property type="entry name" value="Torus"/>
</dbReference>
<dbReference type="GO" id="GO:0036002">
    <property type="term" value="F:pre-mRNA binding"/>
    <property type="evidence" value="ECO:0007669"/>
    <property type="project" value="TreeGrafter"/>
</dbReference>
<dbReference type="FunFam" id="4.10.1000.10:FF:000006">
    <property type="entry name" value="Putative pre-mrna-splicing factor rbm22"/>
    <property type="match status" value="1"/>
</dbReference>
<dbReference type="GO" id="GO:0006397">
    <property type="term" value="P:mRNA processing"/>
    <property type="evidence" value="ECO:0007669"/>
    <property type="project" value="UniProtKB-KW"/>
</dbReference>
<keyword evidence="7 14" id="KW-0863">Zinc-finger</keyword>
<dbReference type="SMART" id="SM00356">
    <property type="entry name" value="ZnF_C3H1"/>
    <property type="match status" value="1"/>
</dbReference>
<protein>
    <recommendedName>
        <fullName evidence="3">Pre-mRNA-splicing factor SLT11</fullName>
    </recommendedName>
    <alternativeName>
        <fullName evidence="13">Pre-mRNA-splicing factor slt11</fullName>
    </alternativeName>
</protein>
<evidence type="ECO:0000256" key="5">
    <source>
        <dbReference type="ARBA" id="ARBA00022723"/>
    </source>
</evidence>
<dbReference type="SUPFAM" id="SSF54928">
    <property type="entry name" value="RNA-binding domain, RBD"/>
    <property type="match status" value="1"/>
</dbReference>
<organism evidence="16">
    <name type="scientific">Phaffia rhodozyma</name>
    <name type="common">Yeast</name>
    <name type="synonym">Xanthophyllomyces dendrorhous</name>
    <dbReference type="NCBI Taxonomy" id="264483"/>
    <lineage>
        <taxon>Eukaryota</taxon>
        <taxon>Fungi</taxon>
        <taxon>Dikarya</taxon>
        <taxon>Basidiomycota</taxon>
        <taxon>Agaricomycotina</taxon>
        <taxon>Tremellomycetes</taxon>
        <taxon>Cystofilobasidiales</taxon>
        <taxon>Mrakiaceae</taxon>
        <taxon>Phaffia</taxon>
    </lineage>
</organism>
<evidence type="ECO:0000256" key="11">
    <source>
        <dbReference type="ARBA" id="ARBA00023242"/>
    </source>
</evidence>
<dbReference type="InterPro" id="IPR012677">
    <property type="entry name" value="Nucleotide-bd_a/b_plait_sf"/>
</dbReference>
<dbReference type="InterPro" id="IPR039171">
    <property type="entry name" value="Cwc2/Slt11"/>
</dbReference>
<keyword evidence="5 14" id="KW-0479">Metal-binding</keyword>
<keyword evidence="11" id="KW-0539">Nucleus</keyword>
<keyword evidence="8 14" id="KW-0862">Zinc</keyword>
<evidence type="ECO:0000256" key="10">
    <source>
        <dbReference type="ARBA" id="ARBA00023187"/>
    </source>
</evidence>
<comment type="similarity">
    <text evidence="2">Belongs to the SLT11 family.</text>
</comment>
<dbReference type="GO" id="GO:0008270">
    <property type="term" value="F:zinc ion binding"/>
    <property type="evidence" value="ECO:0007669"/>
    <property type="project" value="UniProtKB-KW"/>
</dbReference>
<evidence type="ECO:0000256" key="8">
    <source>
        <dbReference type="ARBA" id="ARBA00022833"/>
    </source>
</evidence>
<dbReference type="InterPro" id="IPR000571">
    <property type="entry name" value="Znf_CCCH"/>
</dbReference>
<reference evidence="16" key="1">
    <citation type="submission" date="2014-08" db="EMBL/GenBank/DDBJ databases">
        <authorList>
            <person name="Sharma Rahul"/>
            <person name="Thines Marco"/>
        </authorList>
    </citation>
    <scope>NUCLEOTIDE SEQUENCE</scope>
</reference>
<proteinExistence type="inferred from homology"/>
<keyword evidence="6" id="KW-0747">Spliceosome</keyword>
<dbReference type="GO" id="GO:0017070">
    <property type="term" value="F:U6 snRNA binding"/>
    <property type="evidence" value="ECO:0007669"/>
    <property type="project" value="TreeGrafter"/>
</dbReference>
<evidence type="ECO:0000256" key="12">
    <source>
        <dbReference type="ARBA" id="ARBA00025609"/>
    </source>
</evidence>
<dbReference type="GO" id="GO:0071007">
    <property type="term" value="C:U2-type catalytic step 2 spliceosome"/>
    <property type="evidence" value="ECO:0007669"/>
    <property type="project" value="TreeGrafter"/>
</dbReference>
<evidence type="ECO:0000256" key="14">
    <source>
        <dbReference type="PROSITE-ProRule" id="PRU00723"/>
    </source>
</evidence>
<dbReference type="Gene3D" id="4.10.1000.10">
    <property type="entry name" value="Zinc finger, CCCH-type"/>
    <property type="match status" value="1"/>
</dbReference>
<evidence type="ECO:0000256" key="4">
    <source>
        <dbReference type="ARBA" id="ARBA00022664"/>
    </source>
</evidence>
<dbReference type="PROSITE" id="PS50103">
    <property type="entry name" value="ZF_C3H1"/>
    <property type="match status" value="1"/>
</dbReference>
<evidence type="ECO:0000256" key="6">
    <source>
        <dbReference type="ARBA" id="ARBA00022728"/>
    </source>
</evidence>
<evidence type="ECO:0000256" key="1">
    <source>
        <dbReference type="ARBA" id="ARBA00004123"/>
    </source>
</evidence>
<comment type="subcellular location">
    <subcellularLocation>
        <location evidence="1">Nucleus</location>
    </subcellularLocation>
</comment>
<dbReference type="InterPro" id="IPR036855">
    <property type="entry name" value="Znf_CCCH_sf"/>
</dbReference>
<dbReference type="GO" id="GO:0008380">
    <property type="term" value="P:RNA splicing"/>
    <property type="evidence" value="ECO:0007669"/>
    <property type="project" value="UniProtKB-KW"/>
</dbReference>
<evidence type="ECO:0000256" key="9">
    <source>
        <dbReference type="ARBA" id="ARBA00022884"/>
    </source>
</evidence>
<dbReference type="AlphaFoldDB" id="A0A0F7SX95"/>
<evidence type="ECO:0000259" key="15">
    <source>
        <dbReference type="PROSITE" id="PS50103"/>
    </source>
</evidence>
<keyword evidence="4" id="KW-0507">mRNA processing</keyword>
<dbReference type="SUPFAM" id="SSF90229">
    <property type="entry name" value="CCCH zinc finger"/>
    <property type="match status" value="1"/>
</dbReference>
<dbReference type="Pfam" id="PF21369">
    <property type="entry name" value="STL11_N"/>
    <property type="match status" value="1"/>
</dbReference>
<dbReference type="GO" id="GO:0071006">
    <property type="term" value="C:U2-type catalytic step 1 spliceosome"/>
    <property type="evidence" value="ECO:0007669"/>
    <property type="project" value="TreeGrafter"/>
</dbReference>
<dbReference type="GO" id="GO:0000974">
    <property type="term" value="C:Prp19 complex"/>
    <property type="evidence" value="ECO:0007669"/>
    <property type="project" value="TreeGrafter"/>
</dbReference>